<evidence type="ECO:0000313" key="6">
    <source>
        <dbReference type="EMBL" id="GCD40735.1"/>
    </source>
</evidence>
<dbReference type="PROSITE" id="PS50931">
    <property type="entry name" value="HTH_LYSR"/>
    <property type="match status" value="1"/>
</dbReference>
<dbReference type="EMBL" id="BHZD01000001">
    <property type="protein sequence ID" value="GCD40735.1"/>
    <property type="molecule type" value="Genomic_DNA"/>
</dbReference>
<protein>
    <submittedName>
        <fullName evidence="6">LysR family transcriptional regulator</fullName>
    </submittedName>
</protein>
<gene>
    <name evidence="6" type="ORF">GKJPGBOP_00388</name>
</gene>
<dbReference type="Proteomes" id="UP000286746">
    <property type="component" value="Unassembled WGS sequence"/>
</dbReference>
<evidence type="ECO:0000313" key="7">
    <source>
        <dbReference type="Proteomes" id="UP000286746"/>
    </source>
</evidence>
<accession>A0A401VUJ4</accession>
<dbReference type="PRINTS" id="PR00039">
    <property type="entry name" value="HTHLYSR"/>
</dbReference>
<dbReference type="Gene3D" id="3.40.190.10">
    <property type="entry name" value="Periplasmic binding protein-like II"/>
    <property type="match status" value="2"/>
</dbReference>
<dbReference type="GO" id="GO:0003700">
    <property type="term" value="F:DNA-binding transcription factor activity"/>
    <property type="evidence" value="ECO:0007669"/>
    <property type="project" value="InterPro"/>
</dbReference>
<comment type="caution">
    <text evidence="6">The sequence shown here is derived from an EMBL/GenBank/DDBJ whole genome shotgun (WGS) entry which is preliminary data.</text>
</comment>
<reference evidence="6 7" key="1">
    <citation type="submission" date="2018-11" db="EMBL/GenBank/DDBJ databases">
        <title>Whole genome sequence of Streptomyces paromomycinus NBRC 15454(T).</title>
        <authorList>
            <person name="Komaki H."/>
            <person name="Tamura T."/>
        </authorList>
    </citation>
    <scope>NUCLEOTIDE SEQUENCE [LARGE SCALE GENOMIC DNA]</scope>
    <source>
        <strain evidence="6 7">NBRC 15454</strain>
    </source>
</reference>
<dbReference type="InterPro" id="IPR036390">
    <property type="entry name" value="WH_DNA-bd_sf"/>
</dbReference>
<proteinExistence type="inferred from homology"/>
<evidence type="ECO:0000259" key="5">
    <source>
        <dbReference type="PROSITE" id="PS50931"/>
    </source>
</evidence>
<keyword evidence="7" id="KW-1185">Reference proteome</keyword>
<dbReference type="SUPFAM" id="SSF53850">
    <property type="entry name" value="Periplasmic binding protein-like II"/>
    <property type="match status" value="1"/>
</dbReference>
<dbReference type="RefSeq" id="WP_125051219.1">
    <property type="nucleotide sequence ID" value="NZ_BHZD01000001.1"/>
</dbReference>
<evidence type="ECO:0000256" key="1">
    <source>
        <dbReference type="ARBA" id="ARBA00009437"/>
    </source>
</evidence>
<name>A0A401VUJ4_STREY</name>
<keyword evidence="2" id="KW-0805">Transcription regulation</keyword>
<dbReference type="InterPro" id="IPR005119">
    <property type="entry name" value="LysR_subst-bd"/>
</dbReference>
<sequence length="309" mass="33471">MRDLHRLRVLVEIADRGSMSAAARALSFSQPAVSRQIEALEHEVGAQLVQRLGRGVRLTDAGALLADRARDILSQVVAVQQDLRALSGLRGGRLRVGGFAGVNAYLLPQSLARFAERYPQVRLSLSGWTTRHHAADLRSGLIDIALVTDWDLTGGQACGLDVLPLLEDELYIAVAHDRRTGRGGFSRGELHDLAEESWIEGAHPDCLGPQPEFERALGFAPHIHFQVGDWSAVSRLVEMSAGVTLVPGLLAVRSSGKISLHSLAGRFPPRRVYIALPEGRHAPAAEPMIEILLEVARKEGTLLAGTAIR</sequence>
<dbReference type="AlphaFoldDB" id="A0A401VUJ4"/>
<evidence type="ECO:0000256" key="4">
    <source>
        <dbReference type="ARBA" id="ARBA00023163"/>
    </source>
</evidence>
<dbReference type="PANTHER" id="PTHR30346">
    <property type="entry name" value="TRANSCRIPTIONAL DUAL REGULATOR HCAR-RELATED"/>
    <property type="match status" value="1"/>
</dbReference>
<keyword evidence="4" id="KW-0804">Transcription</keyword>
<evidence type="ECO:0000256" key="2">
    <source>
        <dbReference type="ARBA" id="ARBA00023015"/>
    </source>
</evidence>
<organism evidence="6 7">
    <name type="scientific">Streptomyces paromomycinus</name>
    <name type="common">Streptomyces rimosus subsp. paromomycinus</name>
    <dbReference type="NCBI Taxonomy" id="92743"/>
    <lineage>
        <taxon>Bacteria</taxon>
        <taxon>Bacillati</taxon>
        <taxon>Actinomycetota</taxon>
        <taxon>Actinomycetes</taxon>
        <taxon>Kitasatosporales</taxon>
        <taxon>Streptomycetaceae</taxon>
        <taxon>Streptomyces</taxon>
    </lineage>
</organism>
<dbReference type="FunFam" id="1.10.10.10:FF:000001">
    <property type="entry name" value="LysR family transcriptional regulator"/>
    <property type="match status" value="1"/>
</dbReference>
<dbReference type="PANTHER" id="PTHR30346:SF29">
    <property type="entry name" value="LYSR SUBSTRATE-BINDING"/>
    <property type="match status" value="1"/>
</dbReference>
<feature type="domain" description="HTH lysR-type" evidence="5">
    <location>
        <begin position="1"/>
        <end position="59"/>
    </location>
</feature>
<evidence type="ECO:0000256" key="3">
    <source>
        <dbReference type="ARBA" id="ARBA00023125"/>
    </source>
</evidence>
<dbReference type="SUPFAM" id="SSF46785">
    <property type="entry name" value="Winged helix' DNA-binding domain"/>
    <property type="match status" value="1"/>
</dbReference>
<dbReference type="Gene3D" id="1.10.10.10">
    <property type="entry name" value="Winged helix-like DNA-binding domain superfamily/Winged helix DNA-binding domain"/>
    <property type="match status" value="1"/>
</dbReference>
<dbReference type="GO" id="GO:0032993">
    <property type="term" value="C:protein-DNA complex"/>
    <property type="evidence" value="ECO:0007669"/>
    <property type="project" value="TreeGrafter"/>
</dbReference>
<dbReference type="InterPro" id="IPR000847">
    <property type="entry name" value="LysR_HTH_N"/>
</dbReference>
<keyword evidence="3" id="KW-0238">DNA-binding</keyword>
<comment type="similarity">
    <text evidence="1">Belongs to the LysR transcriptional regulatory family.</text>
</comment>
<dbReference type="Pfam" id="PF00126">
    <property type="entry name" value="HTH_1"/>
    <property type="match status" value="1"/>
</dbReference>
<dbReference type="InterPro" id="IPR036388">
    <property type="entry name" value="WH-like_DNA-bd_sf"/>
</dbReference>
<dbReference type="Pfam" id="PF03466">
    <property type="entry name" value="LysR_substrate"/>
    <property type="match status" value="1"/>
</dbReference>
<dbReference type="GO" id="GO:0003677">
    <property type="term" value="F:DNA binding"/>
    <property type="evidence" value="ECO:0007669"/>
    <property type="project" value="UniProtKB-KW"/>
</dbReference>